<evidence type="ECO:0000256" key="3">
    <source>
        <dbReference type="ARBA" id="ARBA00022729"/>
    </source>
</evidence>
<evidence type="ECO:0000313" key="8">
    <source>
        <dbReference type="EMBL" id="MFD1264572.1"/>
    </source>
</evidence>
<keyword evidence="4" id="KW-0574">Periplasm</keyword>
<comment type="subcellular location">
    <subcellularLocation>
        <location evidence="1">Periplasm</location>
    </subcellularLocation>
</comment>
<evidence type="ECO:0000256" key="2">
    <source>
        <dbReference type="ARBA" id="ARBA00008150"/>
    </source>
</evidence>
<proteinExistence type="inferred from homology"/>
<keyword evidence="9" id="KW-1185">Reference proteome</keyword>
<evidence type="ECO:0000259" key="6">
    <source>
        <dbReference type="Pfam" id="PF03888"/>
    </source>
</evidence>
<dbReference type="Pfam" id="PF17188">
    <property type="entry name" value="MucB_RseB_C"/>
    <property type="match status" value="1"/>
</dbReference>
<dbReference type="PANTHER" id="PTHR38782:SF1">
    <property type="entry name" value="SIGMA-E FACTOR REGULATORY PROTEIN RSEB"/>
    <property type="match status" value="1"/>
</dbReference>
<keyword evidence="3 5" id="KW-0732">Signal</keyword>
<dbReference type="InterPro" id="IPR033436">
    <property type="entry name" value="MucB/RseB_C"/>
</dbReference>
<name>A0ABW3WEW7_9RHOO</name>
<dbReference type="Gene3D" id="2.50.20.10">
    <property type="entry name" value="Lipoprotein localisation LolA/LolB/LppX"/>
    <property type="match status" value="1"/>
</dbReference>
<gene>
    <name evidence="8" type="ORF">ACFQ4M_13380</name>
</gene>
<evidence type="ECO:0000256" key="4">
    <source>
        <dbReference type="ARBA" id="ARBA00022764"/>
    </source>
</evidence>
<dbReference type="PIRSF" id="PIRSF005427">
    <property type="entry name" value="RseB"/>
    <property type="match status" value="1"/>
</dbReference>
<organism evidence="8 9">
    <name type="scientific">Thauera mechernichensis</name>
    <dbReference type="NCBI Taxonomy" id="82788"/>
    <lineage>
        <taxon>Bacteria</taxon>
        <taxon>Pseudomonadati</taxon>
        <taxon>Pseudomonadota</taxon>
        <taxon>Betaproteobacteria</taxon>
        <taxon>Rhodocyclales</taxon>
        <taxon>Zoogloeaceae</taxon>
        <taxon>Thauera</taxon>
    </lineage>
</organism>
<reference evidence="9" key="1">
    <citation type="journal article" date="2019" name="Int. J. Syst. Evol. Microbiol.">
        <title>The Global Catalogue of Microorganisms (GCM) 10K type strain sequencing project: providing services to taxonomists for standard genome sequencing and annotation.</title>
        <authorList>
            <consortium name="The Broad Institute Genomics Platform"/>
            <consortium name="The Broad Institute Genome Sequencing Center for Infectious Disease"/>
            <person name="Wu L."/>
            <person name="Ma J."/>
        </authorList>
    </citation>
    <scope>NUCLEOTIDE SEQUENCE [LARGE SCALE GENOMIC DNA]</scope>
    <source>
        <strain evidence="9">CCUG 48884</strain>
    </source>
</reference>
<protein>
    <submittedName>
        <fullName evidence="8">MucB/RseB C-terminal domain-containing protein</fullName>
    </submittedName>
</protein>
<feature type="domain" description="MucB/RseB N-terminal" evidence="6">
    <location>
        <begin position="27"/>
        <end position="200"/>
    </location>
</feature>
<comment type="caution">
    <text evidence="8">The sequence shown here is derived from an EMBL/GenBank/DDBJ whole genome shotgun (WGS) entry which is preliminary data.</text>
</comment>
<comment type="similarity">
    <text evidence="2">Belongs to the RseB family.</text>
</comment>
<dbReference type="InterPro" id="IPR033434">
    <property type="entry name" value="MucB/RseB_N"/>
</dbReference>
<dbReference type="Gene3D" id="3.30.200.100">
    <property type="entry name" value="MucB/RseB, C-terminal domain"/>
    <property type="match status" value="1"/>
</dbReference>
<feature type="domain" description="MucB/RseB C-terminal" evidence="7">
    <location>
        <begin position="221"/>
        <end position="317"/>
    </location>
</feature>
<dbReference type="PANTHER" id="PTHR38782">
    <property type="match status" value="1"/>
</dbReference>
<dbReference type="InterPro" id="IPR005588">
    <property type="entry name" value="MucB_RseB"/>
</dbReference>
<evidence type="ECO:0000256" key="1">
    <source>
        <dbReference type="ARBA" id="ARBA00004418"/>
    </source>
</evidence>
<sequence length="322" mass="35086">MRFSAAVLTACALLLQTPAHAEGPSDPLSWLGRIQSAGQRLNYVGTFVYQSGGHVETSRVAHRVDAAGALERLEVLDGSPREIIRRGNEVHCVLPDERTVIIDQASGRRAFPARLPASLTDLAEYYRIRKGELSRVAGYEAQAIVLDPRDDLRYGHTLWAEVQSGLLLKSRMVDEHGLLIEQFSFSDIRIGGDVDAALLESRFTPDGDWKVVNARGDDMPKTEAGWALTEPLPGYLLTSVMKRPLGRDRGQAVHMVFSDGLAAISVFIEPVGDGSEIGLGPVSTGAINIYKRAQDGHLVTALGEAPERAVRHVGDHIRPVSR</sequence>
<dbReference type="Pfam" id="PF03888">
    <property type="entry name" value="MucB_RseB"/>
    <property type="match status" value="1"/>
</dbReference>
<evidence type="ECO:0000256" key="5">
    <source>
        <dbReference type="SAM" id="SignalP"/>
    </source>
</evidence>
<evidence type="ECO:0000313" key="9">
    <source>
        <dbReference type="Proteomes" id="UP001597158"/>
    </source>
</evidence>
<dbReference type="CDD" id="cd16327">
    <property type="entry name" value="RseB"/>
    <property type="match status" value="1"/>
</dbReference>
<dbReference type="RefSeq" id="WP_277832357.1">
    <property type="nucleotide sequence ID" value="NZ_JARQZE010000004.1"/>
</dbReference>
<feature type="chain" id="PRO_5046518968" evidence="5">
    <location>
        <begin position="22"/>
        <end position="322"/>
    </location>
</feature>
<dbReference type="InterPro" id="IPR038484">
    <property type="entry name" value="MucB/RseB_C_sf"/>
</dbReference>
<accession>A0ABW3WEW7</accession>
<dbReference type="Proteomes" id="UP001597158">
    <property type="component" value="Unassembled WGS sequence"/>
</dbReference>
<evidence type="ECO:0000259" key="7">
    <source>
        <dbReference type="Pfam" id="PF17188"/>
    </source>
</evidence>
<dbReference type="EMBL" id="JBHTMC010000026">
    <property type="protein sequence ID" value="MFD1264572.1"/>
    <property type="molecule type" value="Genomic_DNA"/>
</dbReference>
<feature type="signal peptide" evidence="5">
    <location>
        <begin position="1"/>
        <end position="21"/>
    </location>
</feature>